<dbReference type="CDD" id="cd01169">
    <property type="entry name" value="HMPP_kinase"/>
    <property type="match status" value="1"/>
</dbReference>
<organism evidence="9">
    <name type="scientific">Rhodanobacter sp. IGA1.0</name>
    <dbReference type="NCBI Taxonomy" id="3158582"/>
    <lineage>
        <taxon>Bacteria</taxon>
        <taxon>Pseudomonadati</taxon>
        <taxon>Pseudomonadota</taxon>
        <taxon>Gammaproteobacteria</taxon>
        <taxon>Lysobacterales</taxon>
        <taxon>Rhodanobacteraceae</taxon>
        <taxon>Rhodanobacter</taxon>
    </lineage>
</organism>
<dbReference type="InterPro" id="IPR013749">
    <property type="entry name" value="PM/HMP-P_kinase-1"/>
</dbReference>
<reference evidence="9" key="1">
    <citation type="submission" date="2024-06" db="EMBL/GenBank/DDBJ databases">
        <authorList>
            <person name="Sun Y."/>
        </authorList>
    </citation>
    <scope>NUCLEOTIDE SEQUENCE</scope>
    <source>
        <strain evidence="9">IGA1.0</strain>
    </source>
</reference>
<sequence length="272" mass="27383">MTTAAGVLSIAGSDSCGGAGIQADLKTFAAFGVDGATAVTAVTAQNTRGIRAVQAMSAAMVHAQLDAVFDEIDVRAVKLGMLANADIVAAVARQLERRRPPFVVIDPVLIATSGTRLLDEGALHLLRSRLLPLADCLAPNLAEAAALLGTTCAQGEPDMAAQGRALLALGARAVLMKGGHAALPEAVDLLVTADGTQRFAAAWVDTGELHGTGCMLSAGIAAGMARGDPLADAVGRAKAHVRAVLVGRQHGPSSSQAAGSEARGGKDQSIGD</sequence>
<dbReference type="PANTHER" id="PTHR20858">
    <property type="entry name" value="PHOSPHOMETHYLPYRIMIDINE KINASE"/>
    <property type="match status" value="1"/>
</dbReference>
<keyword evidence="4" id="KW-0547">Nucleotide-binding</keyword>
<evidence type="ECO:0000256" key="1">
    <source>
        <dbReference type="ARBA" id="ARBA00004948"/>
    </source>
</evidence>
<dbReference type="GO" id="GO:0005829">
    <property type="term" value="C:cytosol"/>
    <property type="evidence" value="ECO:0007669"/>
    <property type="project" value="TreeGrafter"/>
</dbReference>
<gene>
    <name evidence="9" type="primary">thiD</name>
    <name evidence="9" type="ORF">ABNK63_02090</name>
</gene>
<evidence type="ECO:0000256" key="7">
    <source>
        <dbReference type="SAM" id="MobiDB-lite"/>
    </source>
</evidence>
<dbReference type="GO" id="GO:0009228">
    <property type="term" value="P:thiamine biosynthetic process"/>
    <property type="evidence" value="ECO:0007669"/>
    <property type="project" value="InterPro"/>
</dbReference>
<dbReference type="AlphaFoldDB" id="A0AAU7QLU0"/>
<accession>A0AAU7QLU0</accession>
<dbReference type="InterPro" id="IPR004399">
    <property type="entry name" value="HMP/HMP-P_kinase_dom"/>
</dbReference>
<feature type="domain" description="Pyridoxamine kinase/Phosphomethylpyrimidine kinase" evidence="8">
    <location>
        <begin position="14"/>
        <end position="246"/>
    </location>
</feature>
<evidence type="ECO:0000256" key="3">
    <source>
        <dbReference type="ARBA" id="ARBA00022679"/>
    </source>
</evidence>
<dbReference type="EMBL" id="CP157948">
    <property type="protein sequence ID" value="XBS90456.1"/>
    <property type="molecule type" value="Genomic_DNA"/>
</dbReference>
<keyword evidence="5 9" id="KW-0418">Kinase</keyword>
<evidence type="ECO:0000256" key="5">
    <source>
        <dbReference type="ARBA" id="ARBA00022777"/>
    </source>
</evidence>
<dbReference type="GO" id="GO:0005524">
    <property type="term" value="F:ATP binding"/>
    <property type="evidence" value="ECO:0007669"/>
    <property type="project" value="UniProtKB-KW"/>
</dbReference>
<dbReference type="Gene3D" id="3.40.1190.20">
    <property type="match status" value="1"/>
</dbReference>
<dbReference type="FunFam" id="3.40.1190.20:FF:000003">
    <property type="entry name" value="Phosphomethylpyrimidine kinase ThiD"/>
    <property type="match status" value="1"/>
</dbReference>
<proteinExistence type="predicted"/>
<dbReference type="EC" id="2.7.1.49" evidence="2"/>
<dbReference type="GO" id="GO:0008902">
    <property type="term" value="F:hydroxymethylpyrimidine kinase activity"/>
    <property type="evidence" value="ECO:0007669"/>
    <property type="project" value="UniProtKB-EC"/>
</dbReference>
<dbReference type="Pfam" id="PF08543">
    <property type="entry name" value="Phos_pyr_kin"/>
    <property type="match status" value="1"/>
</dbReference>
<dbReference type="NCBIfam" id="TIGR00097">
    <property type="entry name" value="HMP-P_kinase"/>
    <property type="match status" value="1"/>
</dbReference>
<dbReference type="SUPFAM" id="SSF53613">
    <property type="entry name" value="Ribokinase-like"/>
    <property type="match status" value="1"/>
</dbReference>
<dbReference type="RefSeq" id="WP_238530924.1">
    <property type="nucleotide sequence ID" value="NZ_CP157948.1"/>
</dbReference>
<keyword evidence="6" id="KW-0067">ATP-binding</keyword>
<protein>
    <recommendedName>
        <fullName evidence="2">hydroxymethylpyrimidine kinase</fullName>
        <ecNumber evidence="2">2.7.1.49</ecNumber>
    </recommendedName>
</protein>
<feature type="region of interest" description="Disordered" evidence="7">
    <location>
        <begin position="248"/>
        <end position="272"/>
    </location>
</feature>
<name>A0AAU7QLU0_9GAMM</name>
<evidence type="ECO:0000256" key="6">
    <source>
        <dbReference type="ARBA" id="ARBA00022840"/>
    </source>
</evidence>
<keyword evidence="3 9" id="KW-0808">Transferase</keyword>
<evidence type="ECO:0000256" key="4">
    <source>
        <dbReference type="ARBA" id="ARBA00022741"/>
    </source>
</evidence>
<evidence type="ECO:0000313" key="9">
    <source>
        <dbReference type="EMBL" id="XBS90456.1"/>
    </source>
</evidence>
<dbReference type="InterPro" id="IPR029056">
    <property type="entry name" value="Ribokinase-like"/>
</dbReference>
<dbReference type="GO" id="GO:0008972">
    <property type="term" value="F:phosphomethylpyrimidine kinase activity"/>
    <property type="evidence" value="ECO:0007669"/>
    <property type="project" value="InterPro"/>
</dbReference>
<comment type="pathway">
    <text evidence="1">Cofactor biosynthesis; thiamine diphosphate biosynthesis.</text>
</comment>
<dbReference type="PANTHER" id="PTHR20858:SF17">
    <property type="entry name" value="HYDROXYMETHYLPYRIMIDINE_PHOSPHOMETHYLPYRIMIDINE KINASE THI20-RELATED"/>
    <property type="match status" value="1"/>
</dbReference>
<evidence type="ECO:0000256" key="2">
    <source>
        <dbReference type="ARBA" id="ARBA00012135"/>
    </source>
</evidence>
<evidence type="ECO:0000259" key="8">
    <source>
        <dbReference type="Pfam" id="PF08543"/>
    </source>
</evidence>